<dbReference type="VEuPathDB" id="FungiDB:CPAG_05775"/>
<proteinExistence type="predicted"/>
<sequence>MLIRNVPVYISKGNRIDFELAEYLAWNPIEQAITIVVKMMKGFFRAVTVPEVSSQAHLQHIGDQKGGRNSVRLCLHQGEGLQLIQIFMSESDKPRSCPRANNQMRYWVKAIMTRL</sequence>
<evidence type="ECO:0000313" key="1">
    <source>
        <dbReference type="EMBL" id="KMM69460.1"/>
    </source>
</evidence>
<reference evidence="2" key="3">
    <citation type="journal article" date="2010" name="Genome Res.">
        <title>Population genomic sequencing of Coccidioides fungi reveals recent hybridization and transposon control.</title>
        <authorList>
            <person name="Neafsey D.E."/>
            <person name="Barker B.M."/>
            <person name="Sharpton T.J."/>
            <person name="Stajich J.E."/>
            <person name="Park D.J."/>
            <person name="Whiston E."/>
            <person name="Hung C.-Y."/>
            <person name="McMahan C."/>
            <person name="White J."/>
            <person name="Sykes S."/>
            <person name="Heiman D."/>
            <person name="Young S."/>
            <person name="Zeng Q."/>
            <person name="Abouelleil A."/>
            <person name="Aftuck L."/>
            <person name="Bessette D."/>
            <person name="Brown A."/>
            <person name="FitzGerald M."/>
            <person name="Lui A."/>
            <person name="Macdonald J.P."/>
            <person name="Priest M."/>
            <person name="Orbach M.J."/>
            <person name="Galgiani J.N."/>
            <person name="Kirkland T.N."/>
            <person name="Cole G.T."/>
            <person name="Birren B.W."/>
            <person name="Henn M.R."/>
            <person name="Taylor J.W."/>
            <person name="Rounsley S.D."/>
        </authorList>
    </citation>
    <scope>NUCLEOTIDE SEQUENCE [LARGE SCALE GENOMIC DNA]</scope>
    <source>
        <strain evidence="2">RMSCC 3488</strain>
    </source>
</reference>
<evidence type="ECO:0000313" key="2">
    <source>
        <dbReference type="Proteomes" id="UP000054567"/>
    </source>
</evidence>
<reference evidence="2" key="2">
    <citation type="journal article" date="2009" name="Genome Res.">
        <title>Comparative genomic analyses of the human fungal pathogens Coccidioides and their relatives.</title>
        <authorList>
            <person name="Sharpton T.J."/>
            <person name="Stajich J.E."/>
            <person name="Rounsley S.D."/>
            <person name="Gardner M.J."/>
            <person name="Wortman J.R."/>
            <person name="Jordar V.S."/>
            <person name="Maiti R."/>
            <person name="Kodira C.D."/>
            <person name="Neafsey D.E."/>
            <person name="Zeng Q."/>
            <person name="Hung C.-Y."/>
            <person name="McMahan C."/>
            <person name="Muszewska A."/>
            <person name="Grynberg M."/>
            <person name="Mandel M.A."/>
            <person name="Kellner E.M."/>
            <person name="Barker B.M."/>
            <person name="Galgiani J.N."/>
            <person name="Orbach M.J."/>
            <person name="Kirkland T.N."/>
            <person name="Cole G.T."/>
            <person name="Henn M.R."/>
            <person name="Birren B.W."/>
            <person name="Taylor J.W."/>
        </authorList>
    </citation>
    <scope>NUCLEOTIDE SEQUENCE [LARGE SCALE GENOMIC DNA]</scope>
    <source>
        <strain evidence="2">RMSCC 3488</strain>
    </source>
</reference>
<dbReference type="AlphaFoldDB" id="A0A0J6FJ77"/>
<gene>
    <name evidence="1" type="ORF">CPAG_05775</name>
</gene>
<name>A0A0J6FJ77_COCPO</name>
<reference evidence="1 2" key="1">
    <citation type="submission" date="2007-06" db="EMBL/GenBank/DDBJ databases">
        <title>The Genome Sequence of Coccidioides posadasii RMSCC_3488.</title>
        <authorList>
            <consortium name="Coccidioides Genome Resources Consortium"/>
            <consortium name="The Broad Institute Genome Sequencing Platform"/>
            <person name="Henn M.R."/>
            <person name="Sykes S."/>
            <person name="Young S."/>
            <person name="Jaffe D."/>
            <person name="Berlin A."/>
            <person name="Alvarez P."/>
            <person name="Butler J."/>
            <person name="Gnerre S."/>
            <person name="Grabherr M."/>
            <person name="Mauceli E."/>
            <person name="Brockman W."/>
            <person name="Kodira C."/>
            <person name="Alvarado L."/>
            <person name="Zeng Q."/>
            <person name="Crawford M."/>
            <person name="Antoine C."/>
            <person name="Devon K."/>
            <person name="Galgiani J."/>
            <person name="Orsborn K."/>
            <person name="Lewis M.L."/>
            <person name="Nusbaum C."/>
            <person name="Galagan J."/>
            <person name="Birren B."/>
        </authorList>
    </citation>
    <scope>NUCLEOTIDE SEQUENCE [LARGE SCALE GENOMIC DNA]</scope>
    <source>
        <strain evidence="1 2">RMSCC 3488</strain>
    </source>
</reference>
<protein>
    <submittedName>
        <fullName evidence="1">Uncharacterized protein</fullName>
    </submittedName>
</protein>
<dbReference type="Proteomes" id="UP000054567">
    <property type="component" value="Unassembled WGS sequence"/>
</dbReference>
<accession>A0A0J6FJ77</accession>
<dbReference type="EMBL" id="DS268111">
    <property type="protein sequence ID" value="KMM69460.1"/>
    <property type="molecule type" value="Genomic_DNA"/>
</dbReference>
<organism evidence="1 2">
    <name type="scientific">Coccidioides posadasii RMSCC 3488</name>
    <dbReference type="NCBI Taxonomy" id="454284"/>
    <lineage>
        <taxon>Eukaryota</taxon>
        <taxon>Fungi</taxon>
        <taxon>Dikarya</taxon>
        <taxon>Ascomycota</taxon>
        <taxon>Pezizomycotina</taxon>
        <taxon>Eurotiomycetes</taxon>
        <taxon>Eurotiomycetidae</taxon>
        <taxon>Onygenales</taxon>
        <taxon>Onygenaceae</taxon>
        <taxon>Coccidioides</taxon>
    </lineage>
</organism>